<keyword evidence="1" id="KW-0175">Coiled coil</keyword>
<dbReference type="AlphaFoldDB" id="A0A1X7TZ95"/>
<feature type="compositionally biased region" description="Low complexity" evidence="2">
    <location>
        <begin position="17"/>
        <end position="26"/>
    </location>
</feature>
<reference evidence="3" key="1">
    <citation type="submission" date="2017-05" db="UniProtKB">
        <authorList>
            <consortium name="EnsemblMetazoa"/>
        </authorList>
    </citation>
    <scope>IDENTIFICATION</scope>
</reference>
<dbReference type="EnsemblMetazoa" id="Aqu2.1.20844_001">
    <property type="protein sequence ID" value="Aqu2.1.20844_001"/>
    <property type="gene ID" value="Aqu2.1.20844"/>
</dbReference>
<feature type="region of interest" description="Disordered" evidence="2">
    <location>
        <begin position="1"/>
        <end position="46"/>
    </location>
</feature>
<accession>A0A1X7TZ95</accession>
<organism evidence="3">
    <name type="scientific">Amphimedon queenslandica</name>
    <name type="common">Sponge</name>
    <dbReference type="NCBI Taxonomy" id="400682"/>
    <lineage>
        <taxon>Eukaryota</taxon>
        <taxon>Metazoa</taxon>
        <taxon>Porifera</taxon>
        <taxon>Demospongiae</taxon>
        <taxon>Heteroscleromorpha</taxon>
        <taxon>Haplosclerida</taxon>
        <taxon>Niphatidae</taxon>
        <taxon>Amphimedon</taxon>
    </lineage>
</organism>
<sequence>MSKKESPPQFPDDAVTESSLSESLSSQFPVQETDESENELVVTNTDQGNTAAGRLIHNFLTSVQTFSKQLLDFTEKLEKCLSLSQTNQEKIAELQKELKCYVKKFEKHCGEAAMVTELTRLSEDHEKLKQETKAMREEYDQKFKEFI</sequence>
<dbReference type="InParanoid" id="A0A1X7TZ95"/>
<proteinExistence type="predicted"/>
<evidence type="ECO:0000313" key="3">
    <source>
        <dbReference type="EnsemblMetazoa" id="Aqu2.1.20844_001"/>
    </source>
</evidence>
<evidence type="ECO:0000256" key="2">
    <source>
        <dbReference type="SAM" id="MobiDB-lite"/>
    </source>
</evidence>
<name>A0A1X7TZ95_AMPQE</name>
<feature type="coiled-coil region" evidence="1">
    <location>
        <begin position="84"/>
        <end position="145"/>
    </location>
</feature>
<protein>
    <submittedName>
        <fullName evidence="3">Uncharacterized protein</fullName>
    </submittedName>
</protein>
<evidence type="ECO:0000256" key="1">
    <source>
        <dbReference type="SAM" id="Coils"/>
    </source>
</evidence>